<accession>A0AC59YPI8</accession>
<name>A0AC59YPI8_RANTA</name>
<reference evidence="1" key="2">
    <citation type="submission" date="2025-03" db="EMBL/GenBank/DDBJ databases">
        <authorList>
            <consortium name="ELIXIR-Norway"/>
            <consortium name="Elixir Norway"/>
        </authorList>
    </citation>
    <scope>NUCLEOTIDE SEQUENCE</scope>
</reference>
<protein>
    <submittedName>
        <fullName evidence="1">Uncharacterized protein</fullName>
    </submittedName>
</protein>
<reference evidence="1" key="1">
    <citation type="submission" date="2023-05" db="EMBL/GenBank/DDBJ databases">
        <authorList>
            <consortium name="ELIXIR-Norway"/>
        </authorList>
    </citation>
    <scope>NUCLEOTIDE SEQUENCE</scope>
</reference>
<evidence type="ECO:0000313" key="1">
    <source>
        <dbReference type="EMBL" id="CAM9882986.1"/>
    </source>
</evidence>
<dbReference type="EMBL" id="OX596086">
    <property type="protein sequence ID" value="CAM9882986.1"/>
    <property type="molecule type" value="Genomic_DNA"/>
</dbReference>
<organism evidence="1 2">
    <name type="scientific">Rangifer tarandus platyrhynchus</name>
    <name type="common">Svalbard reindeer</name>
    <dbReference type="NCBI Taxonomy" id="3082113"/>
    <lineage>
        <taxon>Eukaryota</taxon>
        <taxon>Metazoa</taxon>
        <taxon>Chordata</taxon>
        <taxon>Craniata</taxon>
        <taxon>Vertebrata</taxon>
        <taxon>Euteleostomi</taxon>
        <taxon>Mammalia</taxon>
        <taxon>Eutheria</taxon>
        <taxon>Laurasiatheria</taxon>
        <taxon>Artiodactyla</taxon>
        <taxon>Ruminantia</taxon>
        <taxon>Pecora</taxon>
        <taxon>Cervidae</taxon>
        <taxon>Odocoileinae</taxon>
        <taxon>Rangifer</taxon>
    </lineage>
</organism>
<gene>
    <name evidence="1" type="ORF">MRATA1EN22A_LOCUS8810</name>
</gene>
<evidence type="ECO:0000313" key="2">
    <source>
        <dbReference type="Proteomes" id="UP001162501"/>
    </source>
</evidence>
<proteinExistence type="predicted"/>
<dbReference type="Proteomes" id="UP001162501">
    <property type="component" value="Chromosome 2"/>
</dbReference>
<sequence>MMPSPGRPSWHFQGSPQVAPSAPRRPWTAPPSGQSLAMNGGVPTARSREGRSAFSLVSPTRRAEREVGGGGNRLRVSVPWLLVTMLSHGQSLEQQQVYDSWTRGPEPHPDALGASSGGPSLMQVFN</sequence>